<dbReference type="AlphaFoldDB" id="A0A914X2V1"/>
<proteinExistence type="predicted"/>
<feature type="transmembrane region" description="Helical" evidence="3">
    <location>
        <begin position="6"/>
        <end position="24"/>
    </location>
</feature>
<feature type="region of interest" description="Disordered" evidence="2">
    <location>
        <begin position="590"/>
        <end position="610"/>
    </location>
</feature>
<dbReference type="PANTHER" id="PTHR18939:SF4">
    <property type="entry name" value="RIBOSOME-BINDING PROTEIN 1"/>
    <property type="match status" value="1"/>
</dbReference>
<evidence type="ECO:0000256" key="3">
    <source>
        <dbReference type="SAM" id="Phobius"/>
    </source>
</evidence>
<keyword evidence="3" id="KW-1133">Transmembrane helix</keyword>
<organism evidence="4 5">
    <name type="scientific">Plectus sambesii</name>
    <dbReference type="NCBI Taxonomy" id="2011161"/>
    <lineage>
        <taxon>Eukaryota</taxon>
        <taxon>Metazoa</taxon>
        <taxon>Ecdysozoa</taxon>
        <taxon>Nematoda</taxon>
        <taxon>Chromadorea</taxon>
        <taxon>Plectida</taxon>
        <taxon>Plectina</taxon>
        <taxon>Plectoidea</taxon>
        <taxon>Plectidae</taxon>
        <taxon>Plectus</taxon>
    </lineage>
</organism>
<feature type="compositionally biased region" description="Basic and acidic residues" evidence="2">
    <location>
        <begin position="123"/>
        <end position="134"/>
    </location>
</feature>
<dbReference type="Gene3D" id="1.10.287.1490">
    <property type="match status" value="1"/>
</dbReference>
<evidence type="ECO:0000313" key="5">
    <source>
        <dbReference type="WBParaSite" id="PSAMB.scaffold61size89802.g1198.t1"/>
    </source>
</evidence>
<evidence type="ECO:0000256" key="2">
    <source>
        <dbReference type="SAM" id="MobiDB-lite"/>
    </source>
</evidence>
<feature type="compositionally biased region" description="Basic and acidic residues" evidence="2">
    <location>
        <begin position="502"/>
        <end position="512"/>
    </location>
</feature>
<dbReference type="InterPro" id="IPR040248">
    <property type="entry name" value="RRBP1"/>
</dbReference>
<feature type="compositionally biased region" description="Basic and acidic residues" evidence="2">
    <location>
        <begin position="70"/>
        <end position="89"/>
    </location>
</feature>
<dbReference type="PANTHER" id="PTHR18939">
    <property type="entry name" value="RIBOSOME BINDING PROTEIN-1"/>
    <property type="match status" value="1"/>
</dbReference>
<evidence type="ECO:0000313" key="4">
    <source>
        <dbReference type="Proteomes" id="UP000887566"/>
    </source>
</evidence>
<feature type="compositionally biased region" description="Basic and acidic residues" evidence="2">
    <location>
        <begin position="152"/>
        <end position="168"/>
    </location>
</feature>
<protein>
    <submittedName>
        <fullName evidence="5">Ribosome-binding protein 1</fullName>
    </submittedName>
</protein>
<feature type="coiled-coil region" evidence="1">
    <location>
        <begin position="827"/>
        <end position="933"/>
    </location>
</feature>
<dbReference type="GO" id="GO:0005789">
    <property type="term" value="C:endoplasmic reticulum membrane"/>
    <property type="evidence" value="ECO:0007669"/>
    <property type="project" value="TreeGrafter"/>
</dbReference>
<keyword evidence="1" id="KW-0175">Coiled coil</keyword>
<feature type="compositionally biased region" description="Basic residues" evidence="2">
    <location>
        <begin position="59"/>
        <end position="69"/>
    </location>
</feature>
<feature type="compositionally biased region" description="Low complexity" evidence="2">
    <location>
        <begin position="489"/>
        <end position="501"/>
    </location>
</feature>
<keyword evidence="3" id="KW-0472">Membrane</keyword>
<keyword evidence="3" id="KW-0812">Transmembrane</keyword>
<sequence>MDFSVLLVVFAIIVAILLLIGCFYHNSKETTFEQAYGANALKLLAEEKAKGKSAAQAKNKAKTLKHGKPEKRDSADVKTETVTEEKVAVKETAVSHSPVETVPTPAAASVDTNEVRQRKKSTKKTDAVEQKEQKVTQVEQPSTTTFAPLKVELPERERDSRHEKENKNAPKAKGSDVPQVADAVSVEEDGGLQGGKKKKNKAKKVDTEIITKTTVAPLRSYAHDMSATEPDVDLVIEQLKKMPISEASLSLIVECLLLRQTYAGQNTKHSEEVAKLRKQIEDKEKIMTQHVKNLTISQHAEADRIKELMQQLTTEKSKYSTLDKSARDQIQAKQNENQQLARQLQLMSEDQQHMREALRKSVENNGSPQMVEQLRGELHGAKERNNRLQADLNQHQQQLSQLHADVHNRDQQMRLLETAKRDLEARIQKMTVELNQSSTVDQALAAKDAELSSTQRELANLQSDFAALEASARNLKTDLKARHETAPAVQNGVHQNGNQNGNHEDHEHENVKNDLETARKQVARLTDELTAAMNARTEQEKATDAAQKELKQKADELTNLKKQLDSAQKNLNENQTSTERLQQQLKSLENEQTKALDGQKQLSAQQGNEQKEIKQQLETLKQQFDQTAGERDQLKQQVEKAQQELQQRLNEINTLKQQQLTEIDALKQQQLNEINTLKQEQQQHVEKVAPLQAAPDHAAASGEVNELKQQIEEQKRRNNELREKNYKAVDAVAQIEQTSKQLVKDVEKKYEKLLADQRQETATALRALVPSSVKLPDSAKVTQPEAYREWIHELTTVVKREIVQVPAASPAVSKVAESTNKTKTVNNDALESEVNKYKSILATVEEDLRSLESKAVQQEQTWERKYKDLEAELAKAKADKREATDALKNQLSDEVRQQLTTMQTKFVSEEKQCELLKEQLTILQRNLETEQKTGRDLSAQAVKLRGMLKTGQDALQHEQNVNSQLRDHIKSLQGAEAVTVDARGPGTTQNGDITEATLEAELNELRARLSDREKQLEKETAVNKHMSDRLASLGVAVAHS</sequence>
<feature type="coiled-coil region" evidence="1">
    <location>
        <begin position="995"/>
        <end position="1022"/>
    </location>
</feature>
<feature type="region of interest" description="Disordered" evidence="2">
    <location>
        <begin position="486"/>
        <end position="512"/>
    </location>
</feature>
<feature type="region of interest" description="Disordered" evidence="2">
    <location>
        <begin position="52"/>
        <end position="181"/>
    </location>
</feature>
<keyword evidence="4" id="KW-1185">Reference proteome</keyword>
<name>A0A914X2V1_9BILA</name>
<evidence type="ECO:0000256" key="1">
    <source>
        <dbReference type="SAM" id="Coils"/>
    </source>
</evidence>
<feature type="coiled-coil region" evidence="1">
    <location>
        <begin position="266"/>
        <end position="293"/>
    </location>
</feature>
<accession>A0A914X2V1</accession>
<feature type="coiled-coil region" evidence="1">
    <location>
        <begin position="323"/>
        <end position="478"/>
    </location>
</feature>
<reference evidence="5" key="1">
    <citation type="submission" date="2022-11" db="UniProtKB">
        <authorList>
            <consortium name="WormBaseParasite"/>
        </authorList>
    </citation>
    <scope>IDENTIFICATION</scope>
</reference>
<dbReference type="WBParaSite" id="PSAMB.scaffold61size89802.g1198.t1">
    <property type="protein sequence ID" value="PSAMB.scaffold61size89802.g1198.t1"/>
    <property type="gene ID" value="PSAMB.scaffold61size89802.g1198"/>
</dbReference>
<dbReference type="Proteomes" id="UP000887566">
    <property type="component" value="Unplaced"/>
</dbReference>